<evidence type="ECO:0000313" key="5">
    <source>
        <dbReference type="EMBL" id="KAK0465002.1"/>
    </source>
</evidence>
<dbReference type="RefSeq" id="XP_060336050.1">
    <property type="nucleotide sequence ID" value="XM_060476672.1"/>
</dbReference>
<dbReference type="GO" id="GO:0005811">
    <property type="term" value="C:lipid droplet"/>
    <property type="evidence" value="ECO:0007669"/>
    <property type="project" value="UniProtKB-SubCell"/>
</dbReference>
<dbReference type="EMBL" id="JAUEPS010000005">
    <property type="protein sequence ID" value="KAK0465002.1"/>
    <property type="molecule type" value="Genomic_DNA"/>
</dbReference>
<comment type="subcellular location">
    <subcellularLocation>
        <location evidence="1">Lipid droplet</location>
    </subcellularLocation>
</comment>
<evidence type="ECO:0008006" key="7">
    <source>
        <dbReference type="Google" id="ProtNLM"/>
    </source>
</evidence>
<gene>
    <name evidence="5" type="ORF">EV420DRAFT_1637171</name>
</gene>
<dbReference type="InterPro" id="IPR019363">
    <property type="entry name" value="LDAH"/>
</dbReference>
<keyword evidence="3" id="KW-0551">Lipid droplet</keyword>
<dbReference type="InterPro" id="IPR029058">
    <property type="entry name" value="AB_hydrolase_fold"/>
</dbReference>
<dbReference type="Gene3D" id="3.40.50.1820">
    <property type="entry name" value="alpha/beta hydrolase"/>
    <property type="match status" value="1"/>
</dbReference>
<comment type="similarity">
    <text evidence="2">Belongs to the AB hydrolase superfamily. LDAH family.</text>
</comment>
<evidence type="ECO:0000256" key="4">
    <source>
        <dbReference type="ARBA" id="ARBA00022801"/>
    </source>
</evidence>
<name>A0AA39NG39_ARMTA</name>
<accession>A0AA39NG39</accession>
<comment type="caution">
    <text evidence="5">The sequence shown here is derived from an EMBL/GenBank/DDBJ whole genome shotgun (WGS) entry which is preliminary data.</text>
</comment>
<dbReference type="AlphaFoldDB" id="A0AA39NG39"/>
<protein>
    <recommendedName>
        <fullName evidence="7">Alpha/beta-hydrolase</fullName>
    </recommendedName>
</protein>
<dbReference type="Pfam" id="PF10230">
    <property type="entry name" value="LIDHydrolase"/>
    <property type="match status" value="1"/>
</dbReference>
<dbReference type="PANTHER" id="PTHR13390">
    <property type="entry name" value="LIPASE"/>
    <property type="match status" value="1"/>
</dbReference>
<keyword evidence="6" id="KW-1185">Reference proteome</keyword>
<organism evidence="5 6">
    <name type="scientific">Armillaria tabescens</name>
    <name type="common">Ringless honey mushroom</name>
    <name type="synonym">Agaricus tabescens</name>
    <dbReference type="NCBI Taxonomy" id="1929756"/>
    <lineage>
        <taxon>Eukaryota</taxon>
        <taxon>Fungi</taxon>
        <taxon>Dikarya</taxon>
        <taxon>Basidiomycota</taxon>
        <taxon>Agaricomycotina</taxon>
        <taxon>Agaricomycetes</taxon>
        <taxon>Agaricomycetidae</taxon>
        <taxon>Agaricales</taxon>
        <taxon>Marasmiineae</taxon>
        <taxon>Physalacriaceae</taxon>
        <taxon>Desarmillaria</taxon>
    </lineage>
</organism>
<evidence type="ECO:0000256" key="3">
    <source>
        <dbReference type="ARBA" id="ARBA00022677"/>
    </source>
</evidence>
<evidence type="ECO:0000313" key="6">
    <source>
        <dbReference type="Proteomes" id="UP001175211"/>
    </source>
</evidence>
<dbReference type="Proteomes" id="UP001175211">
    <property type="component" value="Unassembled WGS sequence"/>
</dbReference>
<dbReference type="GO" id="GO:0019915">
    <property type="term" value="P:lipid storage"/>
    <property type="evidence" value="ECO:0007669"/>
    <property type="project" value="InterPro"/>
</dbReference>
<dbReference type="PANTHER" id="PTHR13390:SF0">
    <property type="entry name" value="LIPID DROPLET-ASSOCIATED HYDROLASE"/>
    <property type="match status" value="1"/>
</dbReference>
<proteinExistence type="inferred from homology"/>
<dbReference type="SUPFAM" id="SSF53474">
    <property type="entry name" value="alpha/beta-Hydrolases"/>
    <property type="match status" value="1"/>
</dbReference>
<keyword evidence="4" id="KW-0378">Hydrolase</keyword>
<evidence type="ECO:0000256" key="2">
    <source>
        <dbReference type="ARBA" id="ARBA00008300"/>
    </source>
</evidence>
<reference evidence="5" key="1">
    <citation type="submission" date="2023-06" db="EMBL/GenBank/DDBJ databases">
        <authorList>
            <consortium name="Lawrence Berkeley National Laboratory"/>
            <person name="Ahrendt S."/>
            <person name="Sahu N."/>
            <person name="Indic B."/>
            <person name="Wong-Bajracharya J."/>
            <person name="Merenyi Z."/>
            <person name="Ke H.-M."/>
            <person name="Monk M."/>
            <person name="Kocsube S."/>
            <person name="Drula E."/>
            <person name="Lipzen A."/>
            <person name="Balint B."/>
            <person name="Henrissat B."/>
            <person name="Andreopoulos B."/>
            <person name="Martin F.M."/>
            <person name="Harder C.B."/>
            <person name="Rigling D."/>
            <person name="Ford K.L."/>
            <person name="Foster G.D."/>
            <person name="Pangilinan J."/>
            <person name="Papanicolaou A."/>
            <person name="Barry K."/>
            <person name="LaButti K."/>
            <person name="Viragh M."/>
            <person name="Koriabine M."/>
            <person name="Yan M."/>
            <person name="Riley R."/>
            <person name="Champramary S."/>
            <person name="Plett K.L."/>
            <person name="Tsai I.J."/>
            <person name="Slot J."/>
            <person name="Sipos G."/>
            <person name="Plett J."/>
            <person name="Nagy L.G."/>
            <person name="Grigoriev I.V."/>
        </authorList>
    </citation>
    <scope>NUCLEOTIDE SEQUENCE</scope>
    <source>
        <strain evidence="5">CCBAS 213</strain>
    </source>
</reference>
<dbReference type="GO" id="GO:0016298">
    <property type="term" value="F:lipase activity"/>
    <property type="evidence" value="ECO:0007669"/>
    <property type="project" value="InterPro"/>
</dbReference>
<dbReference type="GeneID" id="85360220"/>
<sequence length="337" mass="37701">MVVAGQYCQAQISVMLVMLLRDNDKRMPLPSFLEPLDSLHHANAEYRHATHKISLGTVHSLWWSTRSGNLPDTVVLFKPGNPGLVEFYVPFLSAIRKKYHSNSLAILAHSHLGHSFALPYSQCNLTSQVQGGIEAVDALVGYYGKSVRIVVITHSIGCWISLQVLKARPENIASLHLITPTIRYIADTPNGRSLSWLFHPFPRIVASKLTSFLGAYVPAFLLKFLFWDWPAHQITVLQRLLSSPESVLACLEMSHDEMQSVKEADFELLASHDNRIRIYFAGKDGWVGKHKEVIISELKTSSPRIAVAVGPDVPHAFCINHSQQVALRCLQWLADLP</sequence>
<evidence type="ECO:0000256" key="1">
    <source>
        <dbReference type="ARBA" id="ARBA00004502"/>
    </source>
</evidence>